<evidence type="ECO:0000313" key="3">
    <source>
        <dbReference type="EMBL" id="KYZ74891.1"/>
    </source>
</evidence>
<feature type="region of interest" description="Disordered" evidence="1">
    <location>
        <begin position="33"/>
        <end position="60"/>
    </location>
</feature>
<comment type="caution">
    <text evidence="3">The sequence shown here is derived from an EMBL/GenBank/DDBJ whole genome shotgun (WGS) entry which is preliminary data.</text>
</comment>
<proteinExistence type="predicted"/>
<gene>
    <name evidence="3" type="ORF">AXX12_15020</name>
</gene>
<evidence type="ECO:0000256" key="1">
    <source>
        <dbReference type="SAM" id="MobiDB-lite"/>
    </source>
</evidence>
<keyword evidence="4" id="KW-1185">Reference proteome</keyword>
<protein>
    <submittedName>
        <fullName evidence="3">Uncharacterized protein</fullName>
    </submittedName>
</protein>
<feature type="compositionally biased region" description="Polar residues" evidence="1">
    <location>
        <begin position="33"/>
        <end position="42"/>
    </location>
</feature>
<dbReference type="Proteomes" id="UP000076268">
    <property type="component" value="Unassembled WGS sequence"/>
</dbReference>
<dbReference type="EMBL" id="LSGP01000026">
    <property type="protein sequence ID" value="KYZ74891.1"/>
    <property type="molecule type" value="Genomic_DNA"/>
</dbReference>
<feature type="chain" id="PRO_5007594746" evidence="2">
    <location>
        <begin position="32"/>
        <end position="60"/>
    </location>
</feature>
<name>A0A154BLW4_ANASB</name>
<evidence type="ECO:0000256" key="2">
    <source>
        <dbReference type="SAM" id="SignalP"/>
    </source>
</evidence>
<keyword evidence="2" id="KW-0732">Signal</keyword>
<evidence type="ECO:0000313" key="4">
    <source>
        <dbReference type="Proteomes" id="UP000076268"/>
    </source>
</evidence>
<sequence length="60" mass="6318">MKMFTKFVFASLMVAFVLGTVVSPVMTPAFAAAQSTDQPADQEQQKPPADNGSAHSGHHG</sequence>
<dbReference type="AlphaFoldDB" id="A0A154BLW4"/>
<dbReference type="STRING" id="1794912.AXX12_15020"/>
<dbReference type="RefSeq" id="WP_066245333.1">
    <property type="nucleotide sequence ID" value="NZ_LSGP01000026.1"/>
</dbReference>
<reference evidence="3 4" key="1">
    <citation type="submission" date="2016-02" db="EMBL/GenBank/DDBJ databases">
        <title>Anaerosporomusa subterraneum gen. nov., sp. nov., a spore-forming obligate anaerobe isolated from saprolite.</title>
        <authorList>
            <person name="Choi J.K."/>
            <person name="Shah M."/>
            <person name="Yee N."/>
        </authorList>
    </citation>
    <scope>NUCLEOTIDE SEQUENCE [LARGE SCALE GENOMIC DNA]</scope>
    <source>
        <strain evidence="3 4">RU4</strain>
    </source>
</reference>
<organism evidence="3 4">
    <name type="scientific">Anaerosporomusa subterranea</name>
    <dbReference type="NCBI Taxonomy" id="1794912"/>
    <lineage>
        <taxon>Bacteria</taxon>
        <taxon>Bacillati</taxon>
        <taxon>Bacillota</taxon>
        <taxon>Negativicutes</taxon>
        <taxon>Acetonemataceae</taxon>
        <taxon>Anaerosporomusa</taxon>
    </lineage>
</organism>
<accession>A0A154BLW4</accession>
<feature type="signal peptide" evidence="2">
    <location>
        <begin position="1"/>
        <end position="31"/>
    </location>
</feature>